<dbReference type="InterPro" id="IPR036573">
    <property type="entry name" value="CBM_sf_5/12"/>
</dbReference>
<dbReference type="SMART" id="SM00495">
    <property type="entry name" value="ChtBD3"/>
    <property type="match status" value="3"/>
</dbReference>
<feature type="domain" description="Chitin-binding type-3" evidence="2">
    <location>
        <begin position="514"/>
        <end position="560"/>
    </location>
</feature>
<dbReference type="Gene3D" id="2.10.10.20">
    <property type="entry name" value="Carbohydrate-binding module superfamily 5/12"/>
    <property type="match status" value="1"/>
</dbReference>
<protein>
    <recommendedName>
        <fullName evidence="2">Chitin-binding type-3 domain-containing protein</fullName>
    </recommendedName>
</protein>
<keyword evidence="1" id="KW-0378">Hydrolase</keyword>
<dbReference type="RefSeq" id="YP_009831851.1">
    <property type="nucleotide sequence ID" value="NC_048650.1"/>
</dbReference>
<evidence type="ECO:0000313" key="4">
    <source>
        <dbReference type="Proteomes" id="UP000224898"/>
    </source>
</evidence>
<dbReference type="InterPro" id="IPR003610">
    <property type="entry name" value="CBM5/12"/>
</dbReference>
<dbReference type="Gene3D" id="2.60.40.10">
    <property type="entry name" value="Immunoglobulins"/>
    <property type="match status" value="1"/>
</dbReference>
<accession>A0A1J0GW38</accession>
<dbReference type="GeneID" id="55601540"/>
<organism evidence="3 4">
    <name type="scientific">Streptomyces phage BRock</name>
    <dbReference type="NCBI Taxonomy" id="1913591"/>
    <lineage>
        <taxon>Viruses</taxon>
        <taxon>Duplodnaviria</taxon>
        <taxon>Heunggongvirae</taxon>
        <taxon>Uroviricota</taxon>
        <taxon>Caudoviricetes</taxon>
        <taxon>Borockvirus</taxon>
        <taxon>Borockvirus brock</taxon>
    </lineage>
</organism>
<reference evidence="3 4" key="1">
    <citation type="submission" date="2016-09" db="EMBL/GenBank/DDBJ databases">
        <title>Complete Genome Sequence of Streptomyces 5a phage BRock.</title>
        <authorList>
            <person name="Crossman A."/>
            <person name="Baron S."/>
            <person name="Jamdagni P."/>
            <person name="Khatri P."/>
            <person name="Sharma D."/>
            <person name="Pandey M."/>
            <person name="Goyal S."/>
            <person name="Kumar S."/>
            <person name="Phogat A."/>
            <person name="Chawla G."/>
            <person name="Pasricha M."/>
            <person name="Gupta K."/>
            <person name="Bazzad D."/>
            <person name="Aggarwal V."/>
            <person name="Poughat A."/>
            <person name="Singh K."/>
            <person name="Rana P."/>
            <person name="Gautam R."/>
            <person name="Sharma V."/>
            <person name="Tyagi D."/>
            <person name="Shahi A."/>
            <person name="Jangra N."/>
            <person name="Malik M."/>
            <person name="Sidhu P.K."/>
            <person name="Malik S."/>
            <person name="Ghalyan Y."/>
            <person name="Sharma S.S."/>
            <person name="Malik A."/>
            <person name="Chuttani R."/>
            <person name="Bamal N."/>
            <person name="Bhadula D."/>
            <person name="Batra A."/>
            <person name="Temple L."/>
            <person name="Nehra K."/>
        </authorList>
    </citation>
    <scope>NUCLEOTIDE SEQUENCE [LARGE SCALE GENOMIC DNA]</scope>
</reference>
<dbReference type="EMBL" id="KX925554">
    <property type="protein sequence ID" value="APC46388.1"/>
    <property type="molecule type" value="Genomic_DNA"/>
</dbReference>
<dbReference type="KEGG" id="vg:55601540"/>
<sequence length="791" mass="88409">MSTPTAPGSTGYGVDIYGTILYGASQQRTYSVEPVLISQTDYGRLSLSWQSPKDEDWRRLRLVRNTDGYPSTPDDGTVVLEATMESIRTSFEDVGLAQGYIYYYTVFMSQEAPDWSSFTEYPEGAVVLNDGIYWLCISEGNAGHEPVQGSGFWVGTTYKPQWYPAGTTAALAIKDQKYTERLYNRTPQPYKIVTSDLFANIDIDNPMLFKYLSLFGFALNDIKTEYDNLLLLNDPDYVSAANLEKLGRQFGLETDYISSPRLRRARVRNISTNYRLKGTEQSIYNAIASVTGWTSDIEIGYNKMLNADQAMFESIKYPDWKSGNRYFLNDFVRYNGYQYKCLASTTTSAPPGGGTSDGNWQVQLNVLEDVTLGNPMTRGVSTWVGGFFGPAGTYTAEYFQIHGVLNPLVGGDFTTNGLAYRAVTGTPITGITGLQSVGRITASPWSNATNYVTNNYVTVGLIYYRAVKPSGPGTPYGPINPGTNDAFWVFETYLDFGPAGRAQFVKDTIPLPLVKKWNTVFEFKSGEEVEYNGKIYIALADTLNYQPSGSYTSNLVWQYDRPAEQAFTSSHYSRRMTSATNVQANSNIIWYDDDGNEMHQSRLPTAATQFVRFDSDYANLNGNTDNQLGQAWVGVPVATTLWESVYGQARVNPEAFQALGSKPKYTYIHLADTRDNAVLAFTYGVDYEDTTNYENGVLFRRTGTNFWFMTRTRLVLYNGGVETVKATWPRISDWDRVRITILNNRVTVEKYFRSPNHNAGEDVSLLADVPDSTLGSPVSGYGIIQRYALGV</sequence>
<dbReference type="Proteomes" id="UP000224898">
    <property type="component" value="Segment"/>
</dbReference>
<evidence type="ECO:0000256" key="1">
    <source>
        <dbReference type="ARBA" id="ARBA00022801"/>
    </source>
</evidence>
<dbReference type="SUPFAM" id="SSF51055">
    <property type="entry name" value="Carbohydrate binding domain"/>
    <property type="match status" value="1"/>
</dbReference>
<evidence type="ECO:0000313" key="3">
    <source>
        <dbReference type="EMBL" id="APC46388.1"/>
    </source>
</evidence>
<feature type="domain" description="Chitin-binding type-3" evidence="2">
    <location>
        <begin position="317"/>
        <end position="363"/>
    </location>
</feature>
<dbReference type="InterPro" id="IPR013783">
    <property type="entry name" value="Ig-like_fold"/>
</dbReference>
<keyword evidence="4" id="KW-1185">Reference proteome</keyword>
<dbReference type="GO" id="GO:0005576">
    <property type="term" value="C:extracellular region"/>
    <property type="evidence" value="ECO:0007669"/>
    <property type="project" value="InterPro"/>
</dbReference>
<dbReference type="GO" id="GO:0030246">
    <property type="term" value="F:carbohydrate binding"/>
    <property type="evidence" value="ECO:0007669"/>
    <property type="project" value="InterPro"/>
</dbReference>
<evidence type="ECO:0000259" key="2">
    <source>
        <dbReference type="SMART" id="SM00495"/>
    </source>
</evidence>
<dbReference type="GO" id="GO:0004553">
    <property type="term" value="F:hydrolase activity, hydrolyzing O-glycosyl compounds"/>
    <property type="evidence" value="ECO:0007669"/>
    <property type="project" value="InterPro"/>
</dbReference>
<name>A0A1J0GW38_9CAUD</name>
<dbReference type="GO" id="GO:0005975">
    <property type="term" value="P:carbohydrate metabolic process"/>
    <property type="evidence" value="ECO:0007669"/>
    <property type="project" value="InterPro"/>
</dbReference>
<feature type="domain" description="Chitin-binding type-3" evidence="2">
    <location>
        <begin position="112"/>
        <end position="161"/>
    </location>
</feature>
<dbReference type="Gene3D" id="2.10.10.90">
    <property type="match status" value="1"/>
</dbReference>
<proteinExistence type="predicted"/>